<evidence type="ECO:0000313" key="2">
    <source>
        <dbReference type="EMBL" id="GBM54654.1"/>
    </source>
</evidence>
<proteinExistence type="predicted"/>
<dbReference type="Proteomes" id="UP000499080">
    <property type="component" value="Unassembled WGS sequence"/>
</dbReference>
<protein>
    <submittedName>
        <fullName evidence="2">Uncharacterized protein</fullName>
    </submittedName>
</protein>
<sequence>MDPSGPGSSAATQQPPLASEPGNMDCRARTICGPVIETREDMVPAAAAAHCSKWTWRDMDLEARTIWTCGPGGYGPDDLKPRTIWTWWTDLQQQQPCDRVDRIRTWKPRTHLDPSEDLEGCGPSGPGSSAAACRCSRVEPGGYGPETKDHLDHR</sequence>
<keyword evidence="3" id="KW-1185">Reference proteome</keyword>
<feature type="region of interest" description="Disordered" evidence="1">
    <location>
        <begin position="1"/>
        <end position="24"/>
    </location>
</feature>
<comment type="caution">
    <text evidence="2">The sequence shown here is derived from an EMBL/GenBank/DDBJ whole genome shotgun (WGS) entry which is preliminary data.</text>
</comment>
<dbReference type="EMBL" id="BGPR01001469">
    <property type="protein sequence ID" value="GBM54654.1"/>
    <property type="molecule type" value="Genomic_DNA"/>
</dbReference>
<name>A0A4Y2GR90_ARAVE</name>
<feature type="compositionally biased region" description="Polar residues" evidence="1">
    <location>
        <begin position="1"/>
        <end position="16"/>
    </location>
</feature>
<dbReference type="AlphaFoldDB" id="A0A4Y2GR90"/>
<evidence type="ECO:0000313" key="3">
    <source>
        <dbReference type="Proteomes" id="UP000499080"/>
    </source>
</evidence>
<gene>
    <name evidence="2" type="ORF">AVEN_121535_1</name>
</gene>
<reference evidence="2 3" key="1">
    <citation type="journal article" date="2019" name="Sci. Rep.">
        <title>Orb-weaving spider Araneus ventricosus genome elucidates the spidroin gene catalogue.</title>
        <authorList>
            <person name="Kono N."/>
            <person name="Nakamura H."/>
            <person name="Ohtoshi R."/>
            <person name="Moran D.A.P."/>
            <person name="Shinohara A."/>
            <person name="Yoshida Y."/>
            <person name="Fujiwara M."/>
            <person name="Mori M."/>
            <person name="Tomita M."/>
            <person name="Arakawa K."/>
        </authorList>
    </citation>
    <scope>NUCLEOTIDE SEQUENCE [LARGE SCALE GENOMIC DNA]</scope>
</reference>
<feature type="compositionally biased region" description="Low complexity" evidence="1">
    <location>
        <begin position="126"/>
        <end position="135"/>
    </location>
</feature>
<feature type="region of interest" description="Disordered" evidence="1">
    <location>
        <begin position="106"/>
        <end position="154"/>
    </location>
</feature>
<evidence type="ECO:0000256" key="1">
    <source>
        <dbReference type="SAM" id="MobiDB-lite"/>
    </source>
</evidence>
<accession>A0A4Y2GR90</accession>
<organism evidence="2 3">
    <name type="scientific">Araneus ventricosus</name>
    <name type="common">Orbweaver spider</name>
    <name type="synonym">Epeira ventricosa</name>
    <dbReference type="NCBI Taxonomy" id="182803"/>
    <lineage>
        <taxon>Eukaryota</taxon>
        <taxon>Metazoa</taxon>
        <taxon>Ecdysozoa</taxon>
        <taxon>Arthropoda</taxon>
        <taxon>Chelicerata</taxon>
        <taxon>Arachnida</taxon>
        <taxon>Araneae</taxon>
        <taxon>Araneomorphae</taxon>
        <taxon>Entelegynae</taxon>
        <taxon>Araneoidea</taxon>
        <taxon>Araneidae</taxon>
        <taxon>Araneus</taxon>
    </lineage>
</organism>